<evidence type="ECO:0000313" key="1">
    <source>
        <dbReference type="EMBL" id="EYC33392.1"/>
    </source>
</evidence>
<dbReference type="Proteomes" id="UP000024635">
    <property type="component" value="Unassembled WGS sequence"/>
</dbReference>
<protein>
    <submittedName>
        <fullName evidence="1">Uncharacterized protein</fullName>
    </submittedName>
</protein>
<gene>
    <name evidence="1" type="primary">Acey_s0002.g774</name>
    <name evidence="1" type="ORF">Y032_0002g774</name>
</gene>
<name>A0A016W272_9BILA</name>
<dbReference type="EMBL" id="JARK01001338">
    <property type="protein sequence ID" value="EYC33392.1"/>
    <property type="molecule type" value="Genomic_DNA"/>
</dbReference>
<organism evidence="1 2">
    <name type="scientific">Ancylostoma ceylanicum</name>
    <dbReference type="NCBI Taxonomy" id="53326"/>
    <lineage>
        <taxon>Eukaryota</taxon>
        <taxon>Metazoa</taxon>
        <taxon>Ecdysozoa</taxon>
        <taxon>Nematoda</taxon>
        <taxon>Chromadorea</taxon>
        <taxon>Rhabditida</taxon>
        <taxon>Rhabditina</taxon>
        <taxon>Rhabditomorpha</taxon>
        <taxon>Strongyloidea</taxon>
        <taxon>Ancylostomatidae</taxon>
        <taxon>Ancylostomatinae</taxon>
        <taxon>Ancylostoma</taxon>
    </lineage>
</organism>
<sequence length="88" mass="10072">MNQIPGQCLRITPLQTTRQILRSLLFEGWRRYSGTIEFIGHCSEQTGEGVLDHLRCRFSKCLTTLAQALHSFFQLLTIVSVDFSNGFH</sequence>
<accession>A0A016W272</accession>
<reference evidence="2" key="1">
    <citation type="journal article" date="2015" name="Nat. Genet.">
        <title>The genome and transcriptome of the zoonotic hookworm Ancylostoma ceylanicum identify infection-specific gene families.</title>
        <authorList>
            <person name="Schwarz E.M."/>
            <person name="Hu Y."/>
            <person name="Antoshechkin I."/>
            <person name="Miller M.M."/>
            <person name="Sternberg P.W."/>
            <person name="Aroian R.V."/>
        </authorList>
    </citation>
    <scope>NUCLEOTIDE SEQUENCE</scope>
    <source>
        <strain evidence="2">HY135</strain>
    </source>
</reference>
<keyword evidence="2" id="KW-1185">Reference proteome</keyword>
<proteinExistence type="predicted"/>
<dbReference type="AlphaFoldDB" id="A0A016W272"/>
<evidence type="ECO:0000313" key="2">
    <source>
        <dbReference type="Proteomes" id="UP000024635"/>
    </source>
</evidence>
<comment type="caution">
    <text evidence="1">The sequence shown here is derived from an EMBL/GenBank/DDBJ whole genome shotgun (WGS) entry which is preliminary data.</text>
</comment>